<keyword evidence="3 5" id="KW-0371">Homeobox</keyword>
<evidence type="ECO:0000256" key="3">
    <source>
        <dbReference type="ARBA" id="ARBA00023155"/>
    </source>
</evidence>
<dbReference type="InterPro" id="IPR001356">
    <property type="entry name" value="HD"/>
</dbReference>
<name>E3UJS8_MNELE</name>
<organism evidence="8">
    <name type="scientific">Mnemiopsis leidyi</name>
    <name type="common">Sea walnut</name>
    <name type="synonym">Warty comb jellyfish</name>
    <dbReference type="NCBI Taxonomy" id="27923"/>
    <lineage>
        <taxon>Eukaryota</taxon>
        <taxon>Metazoa</taxon>
        <taxon>Ctenophora</taxon>
        <taxon>Tentaculata</taxon>
        <taxon>Lobata</taxon>
        <taxon>Bolinopsidae</taxon>
        <taxon>Mnemiopsis</taxon>
    </lineage>
</organism>
<dbReference type="HOGENOM" id="CLU_1231163_0_0_1"/>
<dbReference type="EMBL" id="HM444085">
    <property type="protein sequence ID" value="ADO22606.1"/>
    <property type="molecule type" value="mRNA"/>
</dbReference>
<evidence type="ECO:0000256" key="1">
    <source>
        <dbReference type="ARBA" id="ARBA00004123"/>
    </source>
</evidence>
<dbReference type="PRINTS" id="PR00031">
    <property type="entry name" value="HTHREPRESSR"/>
</dbReference>
<dbReference type="InterPro" id="IPR050848">
    <property type="entry name" value="Homeobox_TF"/>
</dbReference>
<dbReference type="PRINTS" id="PR00024">
    <property type="entry name" value="HOMEOBOX"/>
</dbReference>
<dbReference type="PANTHER" id="PTHR24333:SF8">
    <property type="entry name" value="HOMEOBOX PROTEIN CEH-62"/>
    <property type="match status" value="1"/>
</dbReference>
<dbReference type="SUPFAM" id="SSF46689">
    <property type="entry name" value="Homeodomain-like"/>
    <property type="match status" value="1"/>
</dbReference>
<reference evidence="8" key="1">
    <citation type="journal article" date="2010" name="Evodevo">
        <title>The homeodomain complement of the ctenophore Mnemiopsis leidyi suggests that Ctenophora and Porifera diverged prior to the ParaHoxozoa.</title>
        <authorList>
            <person name="Ryan J.F."/>
            <person name="Pang K."/>
            <person name="NISC Comparative Sequencing Program"/>
            <person name="Mullikin J.C."/>
            <person name="Martindale M.Q."/>
            <person name="Baxevanis A.D."/>
        </authorList>
    </citation>
    <scope>NUCLEOTIDE SEQUENCE</scope>
</reference>
<dbReference type="InterPro" id="IPR000047">
    <property type="entry name" value="HTH_motif"/>
</dbReference>
<dbReference type="GO" id="GO:0003677">
    <property type="term" value="F:DNA binding"/>
    <property type="evidence" value="ECO:0007669"/>
    <property type="project" value="UniProtKB-UniRule"/>
</dbReference>
<dbReference type="OMA" id="NAFQGTH"/>
<protein>
    <submittedName>
        <fullName evidence="8">ANTP class homeobox transcription factor ANTP71</fullName>
    </submittedName>
</protein>
<dbReference type="CDD" id="cd00086">
    <property type="entry name" value="homeodomain"/>
    <property type="match status" value="1"/>
</dbReference>
<dbReference type="PROSITE" id="PS50071">
    <property type="entry name" value="HOMEOBOX_2"/>
    <property type="match status" value="1"/>
</dbReference>
<evidence type="ECO:0000256" key="2">
    <source>
        <dbReference type="ARBA" id="ARBA00023125"/>
    </source>
</evidence>
<dbReference type="AlphaFoldDB" id="E3UJS8"/>
<keyword evidence="4 5" id="KW-0539">Nucleus</keyword>
<dbReference type="GO" id="GO:0005634">
    <property type="term" value="C:nucleus"/>
    <property type="evidence" value="ECO:0007669"/>
    <property type="project" value="UniProtKB-SubCell"/>
</dbReference>
<dbReference type="PROSITE" id="PS00027">
    <property type="entry name" value="HOMEOBOX_1"/>
    <property type="match status" value="1"/>
</dbReference>
<comment type="subcellular location">
    <subcellularLocation>
        <location evidence="1 5 6">Nucleus</location>
    </subcellularLocation>
</comment>
<dbReference type="Gene3D" id="1.10.10.60">
    <property type="entry name" value="Homeodomain-like"/>
    <property type="match status" value="1"/>
</dbReference>
<dbReference type="InterPro" id="IPR017970">
    <property type="entry name" value="Homeobox_CS"/>
</dbReference>
<accession>E3UJS8</accession>
<dbReference type="InterPro" id="IPR009057">
    <property type="entry name" value="Homeodomain-like_sf"/>
</dbReference>
<feature type="DNA-binding region" description="Homeobox" evidence="5">
    <location>
        <begin position="103"/>
        <end position="162"/>
    </location>
</feature>
<evidence type="ECO:0000256" key="6">
    <source>
        <dbReference type="RuleBase" id="RU000682"/>
    </source>
</evidence>
<evidence type="ECO:0000313" key="8">
    <source>
        <dbReference type="EMBL" id="ADO22606.1"/>
    </source>
</evidence>
<evidence type="ECO:0000256" key="4">
    <source>
        <dbReference type="ARBA" id="ARBA00023242"/>
    </source>
</evidence>
<dbReference type="PANTHER" id="PTHR24333">
    <property type="entry name" value="HOMEO BOX HB9 LIKE A-RELATED"/>
    <property type="match status" value="1"/>
</dbReference>
<keyword evidence="2 5" id="KW-0238">DNA-binding</keyword>
<dbReference type="GO" id="GO:0000981">
    <property type="term" value="F:DNA-binding transcription factor activity, RNA polymerase II-specific"/>
    <property type="evidence" value="ECO:0007669"/>
    <property type="project" value="InterPro"/>
</dbReference>
<gene>
    <name evidence="8" type="primary">ANTP71</name>
</gene>
<sequence>MLRQEKDYLSEIMNYAAKARLPRPSATHSRSFSIEDILLKGNSPVQSDKPVAAELDAAALASYLPLTMPPHYPAAALPAYAYTPALLLSSALRYDYALRHLRRRKARTVFSDMQLEGLERKFRSQKYLSVPERLDIATGLGLSETQVKTWFQNRRMKWKKQVLEEERPTGLRQTQPKTSVRRASLCGRTPDTRTSVPLGTSLSHLLSQTSYRCDDTHQCRTIVNT</sequence>
<feature type="domain" description="Homeobox" evidence="7">
    <location>
        <begin position="101"/>
        <end position="161"/>
    </location>
</feature>
<evidence type="ECO:0000256" key="5">
    <source>
        <dbReference type="PROSITE-ProRule" id="PRU00108"/>
    </source>
</evidence>
<dbReference type="Pfam" id="PF00046">
    <property type="entry name" value="Homeodomain"/>
    <property type="match status" value="1"/>
</dbReference>
<dbReference type="InterPro" id="IPR020479">
    <property type="entry name" value="HD_metazoa"/>
</dbReference>
<evidence type="ECO:0000259" key="7">
    <source>
        <dbReference type="PROSITE" id="PS50071"/>
    </source>
</evidence>
<proteinExistence type="evidence at transcript level"/>
<dbReference type="SMART" id="SM00389">
    <property type="entry name" value="HOX"/>
    <property type="match status" value="1"/>
</dbReference>